<gene>
    <name evidence="1" type="ORF">UU67_C0018G0011</name>
</gene>
<organism evidence="1 2">
    <name type="scientific">Candidatus Daviesbacteria bacterium GW2011_GWB1_41_5</name>
    <dbReference type="NCBI Taxonomy" id="1618429"/>
    <lineage>
        <taxon>Bacteria</taxon>
        <taxon>Candidatus Daviesiibacteriota</taxon>
    </lineage>
</organism>
<dbReference type="AlphaFoldDB" id="A0A0G0WLW6"/>
<dbReference type="EMBL" id="LCBN01000018">
    <property type="protein sequence ID" value="KKS13749.1"/>
    <property type="molecule type" value="Genomic_DNA"/>
</dbReference>
<reference evidence="1 2" key="1">
    <citation type="journal article" date="2015" name="Nature">
        <title>rRNA introns, odd ribosomes, and small enigmatic genomes across a large radiation of phyla.</title>
        <authorList>
            <person name="Brown C.T."/>
            <person name="Hug L.A."/>
            <person name="Thomas B.C."/>
            <person name="Sharon I."/>
            <person name="Castelle C.J."/>
            <person name="Singh A."/>
            <person name="Wilkins M.J."/>
            <person name="Williams K.H."/>
            <person name="Banfield J.F."/>
        </authorList>
    </citation>
    <scope>NUCLEOTIDE SEQUENCE [LARGE SCALE GENOMIC DNA]</scope>
</reference>
<comment type="caution">
    <text evidence="1">The sequence shown here is derived from an EMBL/GenBank/DDBJ whole genome shotgun (WGS) entry which is preliminary data.</text>
</comment>
<protein>
    <submittedName>
        <fullName evidence="1">Uncharacterized protein</fullName>
    </submittedName>
</protein>
<sequence length="81" mass="9039">MNTPVITFSYKIIIHSFDGFATDIEGFGVIHPENDKTPSLPEETIISLIRLAQIVRPIHMRMLASGYNISNGKLVKSEPKV</sequence>
<accession>A0A0G0WLW6</accession>
<proteinExistence type="predicted"/>
<evidence type="ECO:0000313" key="1">
    <source>
        <dbReference type="EMBL" id="KKS13749.1"/>
    </source>
</evidence>
<dbReference type="Proteomes" id="UP000034753">
    <property type="component" value="Unassembled WGS sequence"/>
</dbReference>
<evidence type="ECO:0000313" key="2">
    <source>
        <dbReference type="Proteomes" id="UP000034753"/>
    </source>
</evidence>
<name>A0A0G0WLW6_9BACT</name>